<sequence length="113" mass="12367">MKNNHPDNAGKTGVHRGCCKVLPPPGTGGSSSCGTTPAVESFTAAKLPQEFQAFVSTRTSNLSHPSCMYLHVPKQKLWHLFVKQFGSFFGVFSKARHQHIWSRSILPATKTVT</sequence>
<dbReference type="AlphaFoldDB" id="A0A182MHS6"/>
<proteinExistence type="predicted"/>
<dbReference type="EnsemblMetazoa" id="ACUA018589-RA">
    <property type="protein sequence ID" value="ACUA018589-PA"/>
    <property type="gene ID" value="ACUA018589"/>
</dbReference>
<reference evidence="2" key="1">
    <citation type="submission" date="2013-09" db="EMBL/GenBank/DDBJ databases">
        <title>The Genome Sequence of Anopheles culicifacies species A.</title>
        <authorList>
            <consortium name="The Broad Institute Genomics Platform"/>
            <person name="Neafsey D.E."/>
            <person name="Besansky N."/>
            <person name="Howell P."/>
            <person name="Walton C."/>
            <person name="Young S.K."/>
            <person name="Zeng Q."/>
            <person name="Gargeya S."/>
            <person name="Fitzgerald M."/>
            <person name="Haas B."/>
            <person name="Abouelleil A."/>
            <person name="Allen A.W."/>
            <person name="Alvarado L."/>
            <person name="Arachchi H.M."/>
            <person name="Berlin A.M."/>
            <person name="Chapman S.B."/>
            <person name="Gainer-Dewar J."/>
            <person name="Goldberg J."/>
            <person name="Griggs A."/>
            <person name="Gujja S."/>
            <person name="Hansen M."/>
            <person name="Howarth C."/>
            <person name="Imamovic A."/>
            <person name="Ireland A."/>
            <person name="Larimer J."/>
            <person name="McCowan C."/>
            <person name="Murphy C."/>
            <person name="Pearson M."/>
            <person name="Poon T.W."/>
            <person name="Priest M."/>
            <person name="Roberts A."/>
            <person name="Saif S."/>
            <person name="Shea T."/>
            <person name="Sisk P."/>
            <person name="Sykes S."/>
            <person name="Wortman J."/>
            <person name="Nusbaum C."/>
            <person name="Birren B."/>
        </authorList>
    </citation>
    <scope>NUCLEOTIDE SEQUENCE [LARGE SCALE GENOMIC DNA]</scope>
    <source>
        <strain evidence="2">A-37</strain>
    </source>
</reference>
<evidence type="ECO:0000313" key="1">
    <source>
        <dbReference type="EnsemblMetazoa" id="ACUA018589-PA"/>
    </source>
</evidence>
<name>A0A182MHS6_9DIPT</name>
<dbReference type="PROSITE" id="PS51257">
    <property type="entry name" value="PROKAR_LIPOPROTEIN"/>
    <property type="match status" value="1"/>
</dbReference>
<dbReference type="EMBL" id="AXCM01006941">
    <property type="status" value="NOT_ANNOTATED_CDS"/>
    <property type="molecule type" value="Genomic_DNA"/>
</dbReference>
<dbReference type="Proteomes" id="UP000075883">
    <property type="component" value="Unassembled WGS sequence"/>
</dbReference>
<protein>
    <submittedName>
        <fullName evidence="1">Uncharacterized protein</fullName>
    </submittedName>
</protein>
<organism evidence="1 2">
    <name type="scientific">Anopheles culicifacies</name>
    <dbReference type="NCBI Taxonomy" id="139723"/>
    <lineage>
        <taxon>Eukaryota</taxon>
        <taxon>Metazoa</taxon>
        <taxon>Ecdysozoa</taxon>
        <taxon>Arthropoda</taxon>
        <taxon>Hexapoda</taxon>
        <taxon>Insecta</taxon>
        <taxon>Pterygota</taxon>
        <taxon>Neoptera</taxon>
        <taxon>Endopterygota</taxon>
        <taxon>Diptera</taxon>
        <taxon>Nematocera</taxon>
        <taxon>Culicoidea</taxon>
        <taxon>Culicidae</taxon>
        <taxon>Anophelinae</taxon>
        <taxon>Anopheles</taxon>
        <taxon>culicifacies species complex</taxon>
    </lineage>
</organism>
<reference evidence="1" key="2">
    <citation type="submission" date="2020-05" db="UniProtKB">
        <authorList>
            <consortium name="EnsemblMetazoa"/>
        </authorList>
    </citation>
    <scope>IDENTIFICATION</scope>
    <source>
        <strain evidence="1">A-37</strain>
    </source>
</reference>
<evidence type="ECO:0000313" key="2">
    <source>
        <dbReference type="Proteomes" id="UP000075883"/>
    </source>
</evidence>
<accession>A0A182MHS6</accession>
<dbReference type="EMBL" id="AXCM01006940">
    <property type="status" value="NOT_ANNOTATED_CDS"/>
    <property type="molecule type" value="Genomic_DNA"/>
</dbReference>
<dbReference type="VEuPathDB" id="VectorBase:ACUA018589"/>
<keyword evidence="2" id="KW-1185">Reference proteome</keyword>